<protein>
    <submittedName>
        <fullName evidence="2">SFRICE_036730</fullName>
    </submittedName>
</protein>
<dbReference type="EMBL" id="ODYU01001309">
    <property type="protein sequence ID" value="SOQ37335.1"/>
    <property type="molecule type" value="Genomic_DNA"/>
</dbReference>
<proteinExistence type="predicted"/>
<evidence type="ECO:0000256" key="1">
    <source>
        <dbReference type="SAM" id="MobiDB-lite"/>
    </source>
</evidence>
<feature type="compositionally biased region" description="Polar residues" evidence="1">
    <location>
        <begin position="8"/>
        <end position="23"/>
    </location>
</feature>
<name>A0A2H1V924_SPOFR</name>
<feature type="compositionally biased region" description="Basic and acidic residues" evidence="1">
    <location>
        <begin position="24"/>
        <end position="39"/>
    </location>
</feature>
<sequence length="97" mass="10547">MLCVCPTGLQTLGRGSQHTTRSTAPRDAELNRSRQDNMAKHQILGENHPMTSPALGEAGGSVRLLLTKSHPVPTPAFRAEAPDLHEKNKSLREILSI</sequence>
<accession>A0A2H1V924</accession>
<organism evidence="2">
    <name type="scientific">Spodoptera frugiperda</name>
    <name type="common">Fall armyworm</name>
    <dbReference type="NCBI Taxonomy" id="7108"/>
    <lineage>
        <taxon>Eukaryota</taxon>
        <taxon>Metazoa</taxon>
        <taxon>Ecdysozoa</taxon>
        <taxon>Arthropoda</taxon>
        <taxon>Hexapoda</taxon>
        <taxon>Insecta</taxon>
        <taxon>Pterygota</taxon>
        <taxon>Neoptera</taxon>
        <taxon>Endopterygota</taxon>
        <taxon>Lepidoptera</taxon>
        <taxon>Glossata</taxon>
        <taxon>Ditrysia</taxon>
        <taxon>Noctuoidea</taxon>
        <taxon>Noctuidae</taxon>
        <taxon>Amphipyrinae</taxon>
        <taxon>Spodoptera</taxon>
    </lineage>
</organism>
<evidence type="ECO:0000313" key="2">
    <source>
        <dbReference type="EMBL" id="SOQ37335.1"/>
    </source>
</evidence>
<dbReference type="AlphaFoldDB" id="A0A2H1V924"/>
<gene>
    <name evidence="2" type="ORF">SFRICE_036730</name>
</gene>
<feature type="region of interest" description="Disordered" evidence="1">
    <location>
        <begin position="1"/>
        <end position="58"/>
    </location>
</feature>
<reference evidence="2" key="1">
    <citation type="submission" date="2016-07" db="EMBL/GenBank/DDBJ databases">
        <authorList>
            <person name="Bretaudeau A."/>
        </authorList>
    </citation>
    <scope>NUCLEOTIDE SEQUENCE</scope>
    <source>
        <strain evidence="2">Rice</strain>
        <tissue evidence="2">Whole body</tissue>
    </source>
</reference>